<evidence type="ECO:0008006" key="4">
    <source>
        <dbReference type="Google" id="ProtNLM"/>
    </source>
</evidence>
<protein>
    <recommendedName>
        <fullName evidence="4">DUF2066 domain-containing protein</fullName>
    </recommendedName>
</protein>
<proteinExistence type="predicted"/>
<evidence type="ECO:0000313" key="3">
    <source>
        <dbReference type="Proteomes" id="UP000215999"/>
    </source>
</evidence>
<reference evidence="2 3" key="1">
    <citation type="journal article" date="2016" name="Antonie Van Leeuwenhoek">
        <title>Photobacterium sanguinicancri sp. nov. isolated from marine animals.</title>
        <authorList>
            <person name="Gomez-Gil B."/>
            <person name="Roque A."/>
            <person name="Rotllant G."/>
            <person name="Romalde J.L."/>
            <person name="Doce A."/>
            <person name="Eggermont M."/>
            <person name="Defoirdt T."/>
        </authorList>
    </citation>
    <scope>NUCLEOTIDE SEQUENCE [LARGE SCALE GENOMIC DNA]</scope>
    <source>
        <strain evidence="2 3">CAIM 1827</strain>
    </source>
</reference>
<evidence type="ECO:0000256" key="1">
    <source>
        <dbReference type="SAM" id="SignalP"/>
    </source>
</evidence>
<organism evidence="2 3">
    <name type="scientific">Photobacterium sanguinicancri</name>
    <dbReference type="NCBI Taxonomy" id="875932"/>
    <lineage>
        <taxon>Bacteria</taxon>
        <taxon>Pseudomonadati</taxon>
        <taxon>Pseudomonadota</taxon>
        <taxon>Gammaproteobacteria</taxon>
        <taxon>Vibrionales</taxon>
        <taxon>Vibrionaceae</taxon>
        <taxon>Photobacterium</taxon>
    </lineage>
</organism>
<sequence length="425" mass="46732">MLRFAFFMLALLALPLNAATVNNLYQAQVVLPDTDKQSEQTARQQGLEQVLVKVSGQSQVVDNEVIRKALSSSSQYISQFGVGSLNGQQTLDMTFDRVQVHNLLAQANATVWSDQRPAVLVWLVKENNREREIVWDQTSNPLQTEMNTAANQRGVPVLMPIGDFEDITAVTVPDLWGGFVEPVANASLRYNPESILIVRAREDGSNVSLSWQLFEQSADRLVASQVAPKEGRASGELAVATREMVNQIADQLAAKYAVQLGGESRGLFTISVANIQTTEDFFTLERMLTSLSSVASVDVQRLHGDKAMFGVNLLTTEDAFKRELLLDRRMTPLSEDSYTGQALVESDSNINVVNQEQSISDTDVSRSEQDVTTNTVIVGDGVVSPEKTIAQEDSTLTEGSVTQPRSADVVMPSEVAVENQFYWQP</sequence>
<dbReference type="Pfam" id="PF09839">
    <property type="entry name" value="DUF2066"/>
    <property type="match status" value="1"/>
</dbReference>
<name>A0ABX4G2B5_9GAMM</name>
<evidence type="ECO:0000313" key="2">
    <source>
        <dbReference type="EMBL" id="OZS45288.1"/>
    </source>
</evidence>
<gene>
    <name evidence="2" type="ORF">ASV53_04045</name>
</gene>
<accession>A0ABX4G2B5</accession>
<feature type="chain" id="PRO_5047073061" description="DUF2066 domain-containing protein" evidence="1">
    <location>
        <begin position="19"/>
        <end position="425"/>
    </location>
</feature>
<comment type="caution">
    <text evidence="2">The sequence shown here is derived from an EMBL/GenBank/DDBJ whole genome shotgun (WGS) entry which is preliminary data.</text>
</comment>
<dbReference type="EMBL" id="NOIF01000013">
    <property type="protein sequence ID" value="OZS45288.1"/>
    <property type="molecule type" value="Genomic_DNA"/>
</dbReference>
<dbReference type="Proteomes" id="UP000215999">
    <property type="component" value="Unassembled WGS sequence"/>
</dbReference>
<dbReference type="InterPro" id="IPR018642">
    <property type="entry name" value="DUF2066"/>
</dbReference>
<keyword evidence="1" id="KW-0732">Signal</keyword>
<feature type="signal peptide" evidence="1">
    <location>
        <begin position="1"/>
        <end position="18"/>
    </location>
</feature>
<keyword evidence="3" id="KW-1185">Reference proteome</keyword>